<dbReference type="Proteomes" id="UP001162741">
    <property type="component" value="Chromosome"/>
</dbReference>
<reference evidence="3" key="1">
    <citation type="submission" date="2022-10" db="EMBL/GenBank/DDBJ databases">
        <title>Chitinophaga sp. nov., isolated from soil.</title>
        <authorList>
            <person name="Jeon C.O."/>
        </authorList>
    </citation>
    <scope>NUCLEOTIDE SEQUENCE</scope>
    <source>
        <strain evidence="3">R8</strain>
    </source>
</reference>
<keyword evidence="4" id="KW-1185">Reference proteome</keyword>
<evidence type="ECO:0000313" key="3">
    <source>
        <dbReference type="EMBL" id="UYQ93542.1"/>
    </source>
</evidence>
<feature type="domain" description="eCIS core" evidence="2">
    <location>
        <begin position="111"/>
        <end position="187"/>
    </location>
</feature>
<gene>
    <name evidence="3" type="ORF">MKQ68_00310</name>
</gene>
<name>A0ABY6J5M1_9BACT</name>
<dbReference type="Pfam" id="PF13699">
    <property type="entry name" value="eCIS_core"/>
    <property type="match status" value="1"/>
</dbReference>
<evidence type="ECO:0000313" key="4">
    <source>
        <dbReference type="Proteomes" id="UP001162741"/>
    </source>
</evidence>
<accession>A0ABY6J5M1</accession>
<proteinExistence type="predicted"/>
<dbReference type="RefSeq" id="WP_264281601.1">
    <property type="nucleotide sequence ID" value="NZ_CP107006.1"/>
</dbReference>
<dbReference type="EMBL" id="CP107006">
    <property type="protein sequence ID" value="UYQ93542.1"/>
    <property type="molecule type" value="Genomic_DNA"/>
</dbReference>
<organism evidence="3 4">
    <name type="scientific">Chitinophaga horti</name>
    <dbReference type="NCBI Taxonomy" id="2920382"/>
    <lineage>
        <taxon>Bacteria</taxon>
        <taxon>Pseudomonadati</taxon>
        <taxon>Bacteroidota</taxon>
        <taxon>Chitinophagia</taxon>
        <taxon>Chitinophagales</taxon>
        <taxon>Chitinophagaceae</taxon>
        <taxon>Chitinophaga</taxon>
    </lineage>
</organism>
<dbReference type="InterPro" id="IPR025295">
    <property type="entry name" value="eCIS_core_dom"/>
</dbReference>
<sequence>MHQAPEPAKTASRQQEESLRNGSPFFSFDAPQPPLFFQTKLTVNEPGDEFEREADDVADKVMRMENVQVQRKCAECEQEEEQVHRSAEGATSIPAGMEASLAASRGGGRGLEPETRSFMERKFGAGFGDVRIHADGMSAGMNRQLQARAFAIGTDIYFNNNEYQPQTQSGKHLLAHELTHVLQQRNGLKQVSCFRYNAGTTANPVNIEIDYSFLDTTYFGHYDRGCEALYTQLTTRPATPVQAAIAALTPGQQRWLLFALDILIDNPLPGFNVTRAANALIAFAPQALYQPLDGTLSTTFENEVLRSSGWFERAFTRGLTAPTATEVAALDVLFNGTSSGGSAGSSSCPATRIAALNEVRLRADTPGLLTNYLATQVAAVSGASVASQNTSDVLPIADLVHQEALSFFSPYMGRGSSRHFLDNWRYSSHLQASTAPGAIPPDVRRAYIDNRATMEADANGLLAATNFDPRCAADVTVWDDIINTLDADPAVQTSVNTILAWQTFTAHGPTAADVTINLQYRTSASGGECGARWRTVNTLCHELMHVYHHQRFYNINNGRQIITEGFPEILGDQLFEHIRASANRSTAYRQRFEGGMATGACIGVSIPAAQTGYRQAGQHAEDVRVMMGDDRFRAAFFLGQFGLVGLQPKLEQGGADNVHEREADAMADRVVSFPSKTLV</sequence>
<feature type="region of interest" description="Disordered" evidence="1">
    <location>
        <begin position="1"/>
        <end position="31"/>
    </location>
</feature>
<protein>
    <submittedName>
        <fullName evidence="3">DUF4157 domain-containing protein</fullName>
    </submittedName>
</protein>
<evidence type="ECO:0000256" key="1">
    <source>
        <dbReference type="SAM" id="MobiDB-lite"/>
    </source>
</evidence>
<evidence type="ECO:0000259" key="2">
    <source>
        <dbReference type="Pfam" id="PF13699"/>
    </source>
</evidence>